<evidence type="ECO:0000259" key="1">
    <source>
        <dbReference type="Pfam" id="PF01522"/>
    </source>
</evidence>
<protein>
    <submittedName>
        <fullName evidence="2">Polysaccharide deacetylase family protein</fullName>
    </submittedName>
</protein>
<dbReference type="PANTHER" id="PTHR47561:SF1">
    <property type="entry name" value="POLYSACCHARIDE DEACETYLASE FAMILY PROTEIN (AFU_ORTHOLOGUE AFUA_6G05030)"/>
    <property type="match status" value="1"/>
</dbReference>
<dbReference type="Gene3D" id="3.20.20.370">
    <property type="entry name" value="Glycoside hydrolase/deacetylase"/>
    <property type="match status" value="1"/>
</dbReference>
<accession>A0ABY8QY44</accession>
<proteinExistence type="predicted"/>
<keyword evidence="3" id="KW-1185">Reference proteome</keyword>
<feature type="domain" description="NodB homology" evidence="1">
    <location>
        <begin position="47"/>
        <end position="149"/>
    </location>
</feature>
<evidence type="ECO:0000313" key="2">
    <source>
        <dbReference type="EMBL" id="WGW13939.1"/>
    </source>
</evidence>
<evidence type="ECO:0000313" key="3">
    <source>
        <dbReference type="Proteomes" id="UP001209083"/>
    </source>
</evidence>
<organism evidence="2 3">
    <name type="scientific">Saxibacter everestensis</name>
    <dbReference type="NCBI Taxonomy" id="2909229"/>
    <lineage>
        <taxon>Bacteria</taxon>
        <taxon>Bacillati</taxon>
        <taxon>Actinomycetota</taxon>
        <taxon>Actinomycetes</taxon>
        <taxon>Micrococcales</taxon>
        <taxon>Brevibacteriaceae</taxon>
        <taxon>Saxibacter</taxon>
    </lineage>
</organism>
<dbReference type="EMBL" id="CP090958">
    <property type="protein sequence ID" value="WGW13939.1"/>
    <property type="molecule type" value="Genomic_DNA"/>
</dbReference>
<dbReference type="SUPFAM" id="SSF88713">
    <property type="entry name" value="Glycoside hydrolase/deacetylase"/>
    <property type="match status" value="1"/>
</dbReference>
<gene>
    <name evidence="2" type="ORF">LWF01_09450</name>
</gene>
<dbReference type="RefSeq" id="WP_349640763.1">
    <property type="nucleotide sequence ID" value="NZ_CP090958.1"/>
</dbReference>
<reference evidence="2 3" key="1">
    <citation type="submission" date="2023-05" db="EMBL/GenBank/DDBJ databases">
        <title>Lithophilousrod everest ZFBP1038 complete genpme.</title>
        <authorList>
            <person name="Tian M."/>
        </authorList>
    </citation>
    <scope>NUCLEOTIDE SEQUENCE [LARGE SCALE GENOMIC DNA]</scope>
    <source>
        <strain evidence="2 3">ZFBP1038</strain>
    </source>
</reference>
<name>A0ABY8QY44_9MICO</name>
<dbReference type="InterPro" id="IPR011330">
    <property type="entry name" value="Glyco_hydro/deAcase_b/a-brl"/>
</dbReference>
<dbReference type="InterPro" id="IPR002509">
    <property type="entry name" value="NODB_dom"/>
</dbReference>
<dbReference type="Pfam" id="PF01522">
    <property type="entry name" value="Polysacc_deac_1"/>
    <property type="match status" value="1"/>
</dbReference>
<dbReference type="PANTHER" id="PTHR47561">
    <property type="entry name" value="POLYSACCHARIDE DEACETYLASE FAMILY PROTEIN (AFU_ORTHOLOGUE AFUA_6G05030)"/>
    <property type="match status" value="1"/>
</dbReference>
<sequence length="290" mass="32467">MRWPEDAACGVVVTIDLDGDLPFLAASPENHLRVKSRSVGHYGIDAGSARLLRVLREASILATWFVPGEIARRHPGLVREIDAQGHLIGVHGDLHLDFDELDLLGQLREMTRGRAALAEVLGEAPLGFRTTAGEWALDFPREAASAGFTWSSSLPSDDVPFRVAPGLMEVPFRYETEDYQYLAYNLDPPFPPGQSRITPIEVVEENWWQEYLGAARWGTLFVLRLNAELMGTPGRARMLRRFLGRIHADGRGIMLTCADAARLAEVEPASRHEHPYQRFERLFVEGDERA</sequence>
<dbReference type="Proteomes" id="UP001209083">
    <property type="component" value="Chromosome"/>
</dbReference>